<protein>
    <submittedName>
        <fullName evidence="1">Uncharacterized protein</fullName>
    </submittedName>
</protein>
<reference evidence="1 2" key="1">
    <citation type="submission" date="2020-04" db="EMBL/GenBank/DDBJ databases">
        <title>Advantages and limits of metagenomic assembly and binning of a giant virus.</title>
        <authorList>
            <person name="Schulz F."/>
            <person name="Andreani J."/>
            <person name="Francis R."/>
            <person name="Boudjemaa H."/>
            <person name="Bou Khalil J.Y."/>
            <person name="Lee J."/>
            <person name="La Scola B."/>
            <person name="Woyke T."/>
        </authorList>
    </citation>
    <scope>NUCLEOTIDE SEQUENCE [LARGE SCALE GENOMIC DNA]</scope>
    <source>
        <strain evidence="1 2">FV1/VV64</strain>
    </source>
</reference>
<proteinExistence type="predicted"/>
<sequence>MSFKKYFKYASYFAFPLIWYQVGTFERDYVRKSMYDRGLSLSQRMKKYPVWDRYAEPIMVHQFSILFTGGNAFIKGMLSDNENKKIVNKTLDEFKKEVEKELE</sequence>
<keyword evidence="2" id="KW-1185">Reference proteome</keyword>
<evidence type="ECO:0000313" key="1">
    <source>
        <dbReference type="EMBL" id="QKF94669.1"/>
    </source>
</evidence>
<accession>A0A7D3UWC2</accession>
<name>A0A7D3UWC2_9VIRU</name>
<organism evidence="1 2">
    <name type="scientific">Fadolivirus FV1/VV64</name>
    <dbReference type="NCBI Taxonomy" id="3070911"/>
    <lineage>
        <taxon>Viruses</taxon>
        <taxon>Varidnaviria</taxon>
        <taxon>Bamfordvirae</taxon>
        <taxon>Nucleocytoviricota</taxon>
        <taxon>Megaviricetes</taxon>
        <taxon>Imitervirales</taxon>
        <taxon>Mimiviridae</taxon>
        <taxon>Klosneuvirinae</taxon>
        <taxon>Fadolivirus</taxon>
        <taxon>Fadolivirus algeromassiliense</taxon>
    </lineage>
</organism>
<dbReference type="EMBL" id="MT418680">
    <property type="protein sequence ID" value="QKF94669.1"/>
    <property type="molecule type" value="Genomic_DNA"/>
</dbReference>
<dbReference type="Proteomes" id="UP001162001">
    <property type="component" value="Segment"/>
</dbReference>
<gene>
    <name evidence="1" type="ORF">Fadolivirus_1_1211</name>
</gene>
<evidence type="ECO:0000313" key="2">
    <source>
        <dbReference type="Proteomes" id="UP001162001"/>
    </source>
</evidence>